<dbReference type="InterPro" id="IPR013096">
    <property type="entry name" value="Cupin_2"/>
</dbReference>
<evidence type="ECO:0000259" key="2">
    <source>
        <dbReference type="PROSITE" id="PS50157"/>
    </source>
</evidence>
<evidence type="ECO:0000313" key="3">
    <source>
        <dbReference type="Proteomes" id="UP000008854"/>
    </source>
</evidence>
<feature type="domain" description="C2H2-type" evidence="2">
    <location>
        <begin position="63"/>
        <end position="91"/>
    </location>
</feature>
<reference evidence="4" key="2">
    <citation type="submission" date="2018-12" db="UniProtKB">
        <authorList>
            <consortium name="WormBaseParasite"/>
        </authorList>
    </citation>
    <scope>IDENTIFICATION</scope>
    <source>
        <strain evidence="4">Puerto Rican</strain>
    </source>
</reference>
<accession>A0A3Q0KSA5</accession>
<dbReference type="InParanoid" id="A0A3Q0KSA5"/>
<sequence>MTSNLGFFNLMNNFLPSDKCLLVNDLGCTSYSTSSVSCPNLSCLCVTEDLQLMEQHYATCHHHSCSLCGISFISSRLLSVHEQITHCGAFKPKLDCFLAVCPQKFYDSAELFSHAYNCHGLLPDSSVLIGTMISVENRDSNKIMYDFIVHHWNESVDGQLTLENMLKKLKSEGCSCIKYKFTPGTNFPEHTHDEDKLDCIVSGQLSFSMYGKEIILGPGDRLEVPRNIPHSARVVGKNPLVFVDATRRR</sequence>
<keyword evidence="1" id="KW-0863">Zinc-finger</keyword>
<proteinExistence type="predicted"/>
<dbReference type="Pfam" id="PF07883">
    <property type="entry name" value="Cupin_2"/>
    <property type="match status" value="1"/>
</dbReference>
<dbReference type="Gene3D" id="2.60.120.10">
    <property type="entry name" value="Jelly Rolls"/>
    <property type="match status" value="1"/>
</dbReference>
<keyword evidence="1" id="KW-0479">Metal-binding</keyword>
<evidence type="ECO:0000256" key="1">
    <source>
        <dbReference type="PROSITE-ProRule" id="PRU00042"/>
    </source>
</evidence>
<dbReference type="WBParaSite" id="Smp_168080.2">
    <property type="protein sequence ID" value="Smp_168080.2"/>
    <property type="gene ID" value="Smp_168080"/>
</dbReference>
<dbReference type="InterPro" id="IPR014710">
    <property type="entry name" value="RmlC-like_jellyroll"/>
</dbReference>
<dbReference type="InterPro" id="IPR052535">
    <property type="entry name" value="Bacilysin_H2HPP_isomerase"/>
</dbReference>
<dbReference type="InterPro" id="IPR011051">
    <property type="entry name" value="RmlC_Cupin_sf"/>
</dbReference>
<dbReference type="AlphaFoldDB" id="A0A3Q0KSA5"/>
<protein>
    <submittedName>
        <fullName evidence="4">C2H2-type domain-containing protein</fullName>
    </submittedName>
</protein>
<dbReference type="ExpressionAtlas" id="A0A3Q0KSA5">
    <property type="expression patterns" value="baseline"/>
</dbReference>
<dbReference type="PROSITE" id="PS00028">
    <property type="entry name" value="ZINC_FINGER_C2H2_1"/>
    <property type="match status" value="2"/>
</dbReference>
<evidence type="ECO:0000313" key="4">
    <source>
        <dbReference type="WBParaSite" id="Smp_168080.2"/>
    </source>
</evidence>
<dbReference type="Proteomes" id="UP000008854">
    <property type="component" value="Unassembled WGS sequence"/>
</dbReference>
<reference evidence="3" key="1">
    <citation type="journal article" date="2012" name="PLoS Negl. Trop. Dis.">
        <title>A systematically improved high quality genome and transcriptome of the human blood fluke Schistosoma mansoni.</title>
        <authorList>
            <person name="Protasio A.V."/>
            <person name="Tsai I.J."/>
            <person name="Babbage A."/>
            <person name="Nichol S."/>
            <person name="Hunt M."/>
            <person name="Aslett M.A."/>
            <person name="De Silva N."/>
            <person name="Velarde G.S."/>
            <person name="Anderson T.J."/>
            <person name="Clark R.C."/>
            <person name="Davidson C."/>
            <person name="Dillon G.P."/>
            <person name="Holroyd N.E."/>
            <person name="LoVerde P.T."/>
            <person name="Lloyd C."/>
            <person name="McQuillan J."/>
            <person name="Oliveira G."/>
            <person name="Otto T.D."/>
            <person name="Parker-Manuel S.J."/>
            <person name="Quail M.A."/>
            <person name="Wilson R.A."/>
            <person name="Zerlotini A."/>
            <person name="Dunne D.W."/>
            <person name="Berriman M."/>
        </authorList>
    </citation>
    <scope>NUCLEOTIDE SEQUENCE [LARGE SCALE GENOMIC DNA]</scope>
    <source>
        <strain evidence="3">Puerto Rican</strain>
    </source>
</reference>
<keyword evidence="1" id="KW-0862">Zinc</keyword>
<dbReference type="SMART" id="SM00355">
    <property type="entry name" value="ZnF_C2H2"/>
    <property type="match status" value="3"/>
</dbReference>
<dbReference type="InterPro" id="IPR013087">
    <property type="entry name" value="Znf_C2H2_type"/>
</dbReference>
<dbReference type="PANTHER" id="PTHR40112:SF1">
    <property type="entry name" value="H2HPP ISOMERASE"/>
    <property type="match status" value="1"/>
</dbReference>
<dbReference type="SUPFAM" id="SSF51182">
    <property type="entry name" value="RmlC-like cupins"/>
    <property type="match status" value="1"/>
</dbReference>
<dbReference type="PANTHER" id="PTHR40112">
    <property type="entry name" value="H2HPP ISOMERASE"/>
    <property type="match status" value="1"/>
</dbReference>
<name>A0A3Q0KSA5_SCHMA</name>
<dbReference type="PROSITE" id="PS50157">
    <property type="entry name" value="ZINC_FINGER_C2H2_2"/>
    <property type="match status" value="1"/>
</dbReference>
<organism evidence="3 4">
    <name type="scientific">Schistosoma mansoni</name>
    <name type="common">Blood fluke</name>
    <dbReference type="NCBI Taxonomy" id="6183"/>
    <lineage>
        <taxon>Eukaryota</taxon>
        <taxon>Metazoa</taxon>
        <taxon>Spiralia</taxon>
        <taxon>Lophotrochozoa</taxon>
        <taxon>Platyhelminthes</taxon>
        <taxon>Trematoda</taxon>
        <taxon>Digenea</taxon>
        <taxon>Strigeidida</taxon>
        <taxon>Schistosomatoidea</taxon>
        <taxon>Schistosomatidae</taxon>
        <taxon>Schistosoma</taxon>
    </lineage>
</organism>
<keyword evidence="3" id="KW-1185">Reference proteome</keyword>
<dbReference type="GO" id="GO:0008270">
    <property type="term" value="F:zinc ion binding"/>
    <property type="evidence" value="ECO:0007669"/>
    <property type="project" value="UniProtKB-KW"/>
</dbReference>